<evidence type="ECO:0000256" key="4">
    <source>
        <dbReference type="ARBA" id="ARBA00022989"/>
    </source>
</evidence>
<organism evidence="7 8">
    <name type="scientific">Streptomyces milbemycinicus</name>
    <dbReference type="NCBI Taxonomy" id="476552"/>
    <lineage>
        <taxon>Bacteria</taxon>
        <taxon>Bacillati</taxon>
        <taxon>Actinomycetota</taxon>
        <taxon>Actinomycetes</taxon>
        <taxon>Kitasatosporales</taxon>
        <taxon>Streptomycetaceae</taxon>
        <taxon>Streptomyces</taxon>
    </lineage>
</organism>
<evidence type="ECO:0000313" key="7">
    <source>
        <dbReference type="EMBL" id="MFK4264228.1"/>
    </source>
</evidence>
<dbReference type="RefSeq" id="WP_358633452.1">
    <property type="nucleotide sequence ID" value="NZ_JBFACG010000003.1"/>
</dbReference>
<dbReference type="Pfam" id="PF03631">
    <property type="entry name" value="Virul_fac_BrkB"/>
    <property type="match status" value="1"/>
</dbReference>
<comment type="subcellular location">
    <subcellularLocation>
        <location evidence="1">Cell membrane</location>
        <topology evidence="1">Multi-pass membrane protein</topology>
    </subcellularLocation>
</comment>
<feature type="transmembrane region" description="Helical" evidence="6">
    <location>
        <begin position="149"/>
        <end position="166"/>
    </location>
</feature>
<gene>
    <name evidence="7" type="ORF">ACI2L5_04745</name>
</gene>
<name>A0ABW8LE72_9ACTN</name>
<reference evidence="7 8" key="1">
    <citation type="submission" date="2024-11" db="EMBL/GenBank/DDBJ databases">
        <title>The Natural Products Discovery Center: Release of the First 8490 Sequenced Strains for Exploring Actinobacteria Biosynthetic Diversity.</title>
        <authorList>
            <person name="Kalkreuter E."/>
            <person name="Kautsar S.A."/>
            <person name="Yang D."/>
            <person name="Bader C.D."/>
            <person name="Teijaro C.N."/>
            <person name="Fluegel L."/>
            <person name="Davis C.M."/>
            <person name="Simpson J.R."/>
            <person name="Lauterbach L."/>
            <person name="Steele A.D."/>
            <person name="Gui C."/>
            <person name="Meng S."/>
            <person name="Li G."/>
            <person name="Viehrig K."/>
            <person name="Ye F."/>
            <person name="Su P."/>
            <person name="Kiefer A.F."/>
            <person name="Nichols A."/>
            <person name="Cepeda A.J."/>
            <person name="Yan W."/>
            <person name="Fan B."/>
            <person name="Jiang Y."/>
            <person name="Adhikari A."/>
            <person name="Zheng C.-J."/>
            <person name="Schuster L."/>
            <person name="Cowan T.M."/>
            <person name="Smanski M.J."/>
            <person name="Chevrette M.G."/>
            <person name="De Carvalho L.P.S."/>
            <person name="Shen B."/>
        </authorList>
    </citation>
    <scope>NUCLEOTIDE SEQUENCE [LARGE SCALE GENOMIC DNA]</scope>
    <source>
        <strain evidence="7 8">NPDC020863</strain>
    </source>
</reference>
<protein>
    <submittedName>
        <fullName evidence="7">Ribonuclease BN</fullName>
    </submittedName>
</protein>
<dbReference type="EMBL" id="JBJDQH010000002">
    <property type="protein sequence ID" value="MFK4264228.1"/>
    <property type="molecule type" value="Genomic_DNA"/>
</dbReference>
<sequence>MSSGGDEHRPPRFGRARSVLAAARSPSVAGPVARLTERLLAVNTLEAASRLAAQAFLTALPLLMVVAAFAPEGWKGLLADSVRSVVGVHGKALEELRRALAASGTTRKPSGAVGLVVALVSATAFSRALQTVCERCWNLPRASIRVAAWRWLLWVLVWLAVLFVQAPVRRGFGTGIVSGLVLSLLSAVLLWWWTQHLLLGGRVGWLPLLPGAVLAGTGTVALGYASRLVMPRAMDRSLADFGPLGPVFTLLSWLIAVFLIVVAGLAIGQLVASSAWYARLVARPPHTPDSNARPSDAP</sequence>
<proteinExistence type="predicted"/>
<evidence type="ECO:0000256" key="5">
    <source>
        <dbReference type="ARBA" id="ARBA00023136"/>
    </source>
</evidence>
<evidence type="ECO:0000256" key="6">
    <source>
        <dbReference type="SAM" id="Phobius"/>
    </source>
</evidence>
<feature type="transmembrane region" description="Helical" evidence="6">
    <location>
        <begin position="205"/>
        <end position="230"/>
    </location>
</feature>
<keyword evidence="8" id="KW-1185">Reference proteome</keyword>
<dbReference type="InterPro" id="IPR017039">
    <property type="entry name" value="Virul_fac_BrkB"/>
</dbReference>
<evidence type="ECO:0000256" key="3">
    <source>
        <dbReference type="ARBA" id="ARBA00022692"/>
    </source>
</evidence>
<keyword evidence="4 6" id="KW-1133">Transmembrane helix</keyword>
<evidence type="ECO:0000256" key="2">
    <source>
        <dbReference type="ARBA" id="ARBA00022475"/>
    </source>
</evidence>
<comment type="caution">
    <text evidence="7">The sequence shown here is derived from an EMBL/GenBank/DDBJ whole genome shotgun (WGS) entry which is preliminary data.</text>
</comment>
<keyword evidence="5 6" id="KW-0472">Membrane</keyword>
<keyword evidence="3 6" id="KW-0812">Transmembrane</keyword>
<keyword evidence="2" id="KW-1003">Cell membrane</keyword>
<dbReference type="Proteomes" id="UP001620295">
    <property type="component" value="Unassembled WGS sequence"/>
</dbReference>
<evidence type="ECO:0000256" key="1">
    <source>
        <dbReference type="ARBA" id="ARBA00004651"/>
    </source>
</evidence>
<feature type="transmembrane region" description="Helical" evidence="6">
    <location>
        <begin position="172"/>
        <end position="193"/>
    </location>
</feature>
<evidence type="ECO:0000313" key="8">
    <source>
        <dbReference type="Proteomes" id="UP001620295"/>
    </source>
</evidence>
<feature type="transmembrane region" description="Helical" evidence="6">
    <location>
        <begin position="250"/>
        <end position="278"/>
    </location>
</feature>
<accession>A0ABW8LE72</accession>